<evidence type="ECO:0000256" key="1">
    <source>
        <dbReference type="ARBA" id="ARBA00004651"/>
    </source>
</evidence>
<dbReference type="Pfam" id="PF00924">
    <property type="entry name" value="MS_channel_2nd"/>
    <property type="match status" value="1"/>
</dbReference>
<reference evidence="12" key="1">
    <citation type="submission" date="2016-10" db="EMBL/GenBank/DDBJ databases">
        <authorList>
            <person name="Varghese N."/>
            <person name="Submissions S."/>
        </authorList>
    </citation>
    <scope>NUCLEOTIDE SEQUENCE [LARGE SCALE GENOMIC DNA]</scope>
    <source>
        <strain evidence="12">DSM 23515</strain>
    </source>
</reference>
<dbReference type="InterPro" id="IPR010920">
    <property type="entry name" value="LSM_dom_sf"/>
</dbReference>
<evidence type="ECO:0000256" key="2">
    <source>
        <dbReference type="ARBA" id="ARBA00008017"/>
    </source>
</evidence>
<dbReference type="InterPro" id="IPR045275">
    <property type="entry name" value="MscS_archaea/bacteria_type"/>
</dbReference>
<dbReference type="InterPro" id="IPR008910">
    <property type="entry name" value="MSC_TM_helix"/>
</dbReference>
<dbReference type="Gene3D" id="2.30.30.60">
    <property type="match status" value="1"/>
</dbReference>
<feature type="transmembrane region" description="Helical" evidence="7">
    <location>
        <begin position="25"/>
        <end position="46"/>
    </location>
</feature>
<comment type="subcellular location">
    <subcellularLocation>
        <location evidence="1">Cell membrane</location>
        <topology evidence="1">Multi-pass membrane protein</topology>
    </subcellularLocation>
</comment>
<proteinExistence type="inferred from homology"/>
<evidence type="ECO:0000256" key="3">
    <source>
        <dbReference type="ARBA" id="ARBA00022475"/>
    </source>
</evidence>
<evidence type="ECO:0000259" key="8">
    <source>
        <dbReference type="Pfam" id="PF00924"/>
    </source>
</evidence>
<keyword evidence="6 7" id="KW-0472">Membrane</keyword>
<evidence type="ECO:0000256" key="7">
    <source>
        <dbReference type="SAM" id="Phobius"/>
    </source>
</evidence>
<dbReference type="InterPro" id="IPR011066">
    <property type="entry name" value="MscS_channel_C_sf"/>
</dbReference>
<evidence type="ECO:0000313" key="11">
    <source>
        <dbReference type="EMBL" id="SFF93836.1"/>
    </source>
</evidence>
<feature type="transmembrane region" description="Helical" evidence="7">
    <location>
        <begin position="66"/>
        <end position="85"/>
    </location>
</feature>
<keyword evidence="3" id="KW-1003">Cell membrane</keyword>
<dbReference type="Gene3D" id="3.30.70.100">
    <property type="match status" value="1"/>
</dbReference>
<gene>
    <name evidence="11" type="ORF">SAMN04488033_11569</name>
</gene>
<dbReference type="Pfam" id="PF21082">
    <property type="entry name" value="MS_channel_3rd"/>
    <property type="match status" value="1"/>
</dbReference>
<comment type="similarity">
    <text evidence="2">Belongs to the MscS (TC 1.A.23) family.</text>
</comment>
<dbReference type="Gene3D" id="1.10.287.1260">
    <property type="match status" value="1"/>
</dbReference>
<organism evidence="11 12">
    <name type="scientific">Salegentibacter agarivorans</name>
    <dbReference type="NCBI Taxonomy" id="345907"/>
    <lineage>
        <taxon>Bacteria</taxon>
        <taxon>Pseudomonadati</taxon>
        <taxon>Bacteroidota</taxon>
        <taxon>Flavobacteriia</taxon>
        <taxon>Flavobacteriales</taxon>
        <taxon>Flavobacteriaceae</taxon>
        <taxon>Salegentibacter</taxon>
    </lineage>
</organism>
<keyword evidence="4 7" id="KW-0812">Transmembrane</keyword>
<dbReference type="InterPro" id="IPR006685">
    <property type="entry name" value="MscS_channel_2nd"/>
</dbReference>
<accession>A0A1I2MWW3</accession>
<keyword evidence="12" id="KW-1185">Reference proteome</keyword>
<dbReference type="Proteomes" id="UP000199116">
    <property type="component" value="Unassembled WGS sequence"/>
</dbReference>
<feature type="domain" description="Mechanosensitive ion channel transmembrane helices 2/3" evidence="10">
    <location>
        <begin position="72"/>
        <end position="106"/>
    </location>
</feature>
<feature type="transmembrane region" description="Helical" evidence="7">
    <location>
        <begin position="91"/>
        <end position="121"/>
    </location>
</feature>
<evidence type="ECO:0000259" key="9">
    <source>
        <dbReference type="Pfam" id="PF21082"/>
    </source>
</evidence>
<evidence type="ECO:0000256" key="5">
    <source>
        <dbReference type="ARBA" id="ARBA00022989"/>
    </source>
</evidence>
<feature type="domain" description="Mechanosensitive ion channel MscS" evidence="8">
    <location>
        <begin position="108"/>
        <end position="174"/>
    </location>
</feature>
<dbReference type="InterPro" id="IPR023408">
    <property type="entry name" value="MscS_beta-dom_sf"/>
</dbReference>
<protein>
    <submittedName>
        <fullName evidence="11">Small conductance mechanosensitive channel</fullName>
    </submittedName>
</protein>
<dbReference type="RefSeq" id="WP_075325673.1">
    <property type="nucleotide sequence ID" value="NZ_FOOH01000015.1"/>
</dbReference>
<name>A0A1I2MWW3_9FLAO</name>
<dbReference type="PANTHER" id="PTHR30221">
    <property type="entry name" value="SMALL-CONDUCTANCE MECHANOSENSITIVE CHANNEL"/>
    <property type="match status" value="1"/>
</dbReference>
<dbReference type="SUPFAM" id="SSF82861">
    <property type="entry name" value="Mechanosensitive channel protein MscS (YggB), transmembrane region"/>
    <property type="match status" value="1"/>
</dbReference>
<dbReference type="SUPFAM" id="SSF50182">
    <property type="entry name" value="Sm-like ribonucleoproteins"/>
    <property type="match status" value="1"/>
</dbReference>
<evidence type="ECO:0000313" key="12">
    <source>
        <dbReference type="Proteomes" id="UP000199116"/>
    </source>
</evidence>
<dbReference type="InterPro" id="IPR049142">
    <property type="entry name" value="MS_channel_1st"/>
</dbReference>
<dbReference type="GO" id="GO:0008381">
    <property type="term" value="F:mechanosensitive monoatomic ion channel activity"/>
    <property type="evidence" value="ECO:0007669"/>
    <property type="project" value="InterPro"/>
</dbReference>
<dbReference type="EMBL" id="FOOH01000015">
    <property type="protein sequence ID" value="SFF93836.1"/>
    <property type="molecule type" value="Genomic_DNA"/>
</dbReference>
<evidence type="ECO:0000256" key="4">
    <source>
        <dbReference type="ARBA" id="ARBA00022692"/>
    </source>
</evidence>
<evidence type="ECO:0000259" key="10">
    <source>
        <dbReference type="Pfam" id="PF21088"/>
    </source>
</evidence>
<dbReference type="PANTHER" id="PTHR30221:SF1">
    <property type="entry name" value="SMALL-CONDUCTANCE MECHANOSENSITIVE CHANNEL"/>
    <property type="match status" value="1"/>
</dbReference>
<dbReference type="GO" id="GO:0005886">
    <property type="term" value="C:plasma membrane"/>
    <property type="evidence" value="ECO:0007669"/>
    <property type="project" value="UniProtKB-SubCell"/>
</dbReference>
<dbReference type="Pfam" id="PF21088">
    <property type="entry name" value="MS_channel_1st"/>
    <property type="match status" value="1"/>
</dbReference>
<evidence type="ECO:0000256" key="6">
    <source>
        <dbReference type="ARBA" id="ARBA00023136"/>
    </source>
</evidence>
<dbReference type="InterPro" id="IPR011014">
    <property type="entry name" value="MscS_channel_TM-2"/>
</dbReference>
<keyword evidence="5 7" id="KW-1133">Transmembrane helix</keyword>
<dbReference type="AlphaFoldDB" id="A0A1I2MWW3"/>
<sequence length="298" mass="33310">MDKLNDWGAIAKEYAEKLIDYLPTLLGALALLIIGLWVIGLIVKYLDKLFKKKNFDETLEIFTINAVKWGLRIILFVLFITQLGVESASLVAAIGAAGLAIGLAMQGSLSNLAGGVLLIILKPFKVGDWIEVQGVSGTVVEISLFYTKLDTFGNQRAVIPNGELSNDNIINYSHNGTRRETLSFGISYDDDLKKAKQVLRDLVEEQEDVLKDPPPQIIVAELGADSVNFSVRYFAENSKFWDLHWYMIEEGKIRLEEAGMTIPYPQRDVYLYDQTKMNGTIEKKSAQKQDNNNSNIAD</sequence>
<dbReference type="InterPro" id="IPR049278">
    <property type="entry name" value="MS_channel_C"/>
</dbReference>
<feature type="domain" description="Mechanosensitive ion channel MscS C-terminal" evidence="9">
    <location>
        <begin position="181"/>
        <end position="255"/>
    </location>
</feature>
<dbReference type="SUPFAM" id="SSF82689">
    <property type="entry name" value="Mechanosensitive channel protein MscS (YggB), C-terminal domain"/>
    <property type="match status" value="1"/>
</dbReference>
<dbReference type="Pfam" id="PF05552">
    <property type="entry name" value="MS_channel_1st_1"/>
    <property type="match status" value="1"/>
</dbReference>